<keyword evidence="2 3" id="KW-0040">ANK repeat</keyword>
<evidence type="ECO:0000313" key="6">
    <source>
        <dbReference type="Proteomes" id="UP000652354"/>
    </source>
</evidence>
<protein>
    <recommendedName>
        <fullName evidence="7">Ankyrin repeat domain-containing protein</fullName>
    </recommendedName>
</protein>
<evidence type="ECO:0000313" key="5">
    <source>
        <dbReference type="EMBL" id="GIG55149.1"/>
    </source>
</evidence>
<comment type="caution">
    <text evidence="5">The sequence shown here is derived from an EMBL/GenBank/DDBJ whole genome shotgun (WGS) entry which is preliminary data.</text>
</comment>
<dbReference type="PROSITE" id="PS50088">
    <property type="entry name" value="ANK_REPEAT"/>
    <property type="match status" value="3"/>
</dbReference>
<keyword evidence="1" id="KW-0677">Repeat</keyword>
<evidence type="ECO:0000256" key="4">
    <source>
        <dbReference type="SAM" id="SignalP"/>
    </source>
</evidence>
<feature type="chain" id="PRO_5037479356" description="Ankyrin repeat domain-containing protein" evidence="4">
    <location>
        <begin position="27"/>
        <end position="254"/>
    </location>
</feature>
<dbReference type="EMBL" id="BONR01000004">
    <property type="protein sequence ID" value="GIG55149.1"/>
    <property type="molecule type" value="Genomic_DNA"/>
</dbReference>
<feature type="repeat" description="ANK" evidence="3">
    <location>
        <begin position="87"/>
        <end position="119"/>
    </location>
</feature>
<accession>A0A919UH83</accession>
<dbReference type="AlphaFoldDB" id="A0A919UH83"/>
<organism evidence="5 6">
    <name type="scientific">Demequina activiva</name>
    <dbReference type="NCBI Taxonomy" id="1582364"/>
    <lineage>
        <taxon>Bacteria</taxon>
        <taxon>Bacillati</taxon>
        <taxon>Actinomycetota</taxon>
        <taxon>Actinomycetes</taxon>
        <taxon>Micrococcales</taxon>
        <taxon>Demequinaceae</taxon>
        <taxon>Demequina</taxon>
    </lineage>
</organism>
<dbReference type="InterPro" id="IPR002110">
    <property type="entry name" value="Ankyrin_rpt"/>
</dbReference>
<dbReference type="GO" id="GO:0000976">
    <property type="term" value="F:transcription cis-regulatory region binding"/>
    <property type="evidence" value="ECO:0007669"/>
    <property type="project" value="TreeGrafter"/>
</dbReference>
<evidence type="ECO:0000256" key="3">
    <source>
        <dbReference type="PROSITE-ProRule" id="PRU00023"/>
    </source>
</evidence>
<dbReference type="SMART" id="SM00248">
    <property type="entry name" value="ANK"/>
    <property type="match status" value="6"/>
</dbReference>
<sequence length="254" mass="24535">MTTTTILARAAAAGAGLLLLAGCSTASDGESSTVTSATASADPGASAAALDDRPLDEQLAEALRAGDAALVALAVEAGADPGLEVASGTTALMAAVIRDDAALVDVLLDAGADPAAVGSSGYTALHHAAANDVDPAIIASLASAGAPFDVFATTSVNGSPLHLAAYDGNVRAVQALIEAGAPIDLPNPGFGASAIFVAAFANHPDVIETLALAGANVNLVEADGDTALDVALASGHEEAAAALRQYGAATSGEL</sequence>
<evidence type="ECO:0000256" key="1">
    <source>
        <dbReference type="ARBA" id="ARBA00022737"/>
    </source>
</evidence>
<dbReference type="GO" id="GO:0045944">
    <property type="term" value="P:positive regulation of transcription by RNA polymerase II"/>
    <property type="evidence" value="ECO:0007669"/>
    <property type="project" value="TreeGrafter"/>
</dbReference>
<dbReference type="SUPFAM" id="SSF48403">
    <property type="entry name" value="Ankyrin repeat"/>
    <property type="match status" value="1"/>
</dbReference>
<feature type="repeat" description="ANK" evidence="3">
    <location>
        <begin position="190"/>
        <end position="222"/>
    </location>
</feature>
<name>A0A919UH83_9MICO</name>
<dbReference type="Pfam" id="PF12796">
    <property type="entry name" value="Ank_2"/>
    <property type="match status" value="2"/>
</dbReference>
<dbReference type="InterPro" id="IPR050663">
    <property type="entry name" value="Ankyrin-SOCS_Box"/>
</dbReference>
<dbReference type="PANTHER" id="PTHR24193:SF121">
    <property type="entry name" value="ADA2A-CONTAINING COMPLEX COMPONENT 3, ISOFORM D"/>
    <property type="match status" value="1"/>
</dbReference>
<reference evidence="5" key="1">
    <citation type="submission" date="2021-01" db="EMBL/GenBank/DDBJ databases">
        <title>Whole genome shotgun sequence of Demequina activiva NBRC 110675.</title>
        <authorList>
            <person name="Komaki H."/>
            <person name="Tamura T."/>
        </authorList>
    </citation>
    <scope>NUCLEOTIDE SEQUENCE</scope>
    <source>
        <strain evidence="5">NBRC 110675</strain>
    </source>
</reference>
<evidence type="ECO:0008006" key="7">
    <source>
        <dbReference type="Google" id="ProtNLM"/>
    </source>
</evidence>
<feature type="repeat" description="ANK" evidence="3">
    <location>
        <begin position="156"/>
        <end position="188"/>
    </location>
</feature>
<dbReference type="Proteomes" id="UP000652354">
    <property type="component" value="Unassembled WGS sequence"/>
</dbReference>
<dbReference type="RefSeq" id="WP_203656357.1">
    <property type="nucleotide sequence ID" value="NZ_BONR01000004.1"/>
</dbReference>
<proteinExistence type="predicted"/>
<dbReference type="InterPro" id="IPR036770">
    <property type="entry name" value="Ankyrin_rpt-contain_sf"/>
</dbReference>
<evidence type="ECO:0000256" key="2">
    <source>
        <dbReference type="ARBA" id="ARBA00023043"/>
    </source>
</evidence>
<keyword evidence="4" id="KW-0732">Signal</keyword>
<dbReference type="Gene3D" id="1.25.40.20">
    <property type="entry name" value="Ankyrin repeat-containing domain"/>
    <property type="match status" value="2"/>
</dbReference>
<gene>
    <name evidence="5" type="ORF">Dac01nite_19010</name>
</gene>
<dbReference type="PANTHER" id="PTHR24193">
    <property type="entry name" value="ANKYRIN REPEAT PROTEIN"/>
    <property type="match status" value="1"/>
</dbReference>
<feature type="signal peptide" evidence="4">
    <location>
        <begin position="1"/>
        <end position="26"/>
    </location>
</feature>
<dbReference type="PROSITE" id="PS50297">
    <property type="entry name" value="ANK_REP_REGION"/>
    <property type="match status" value="2"/>
</dbReference>
<keyword evidence="6" id="KW-1185">Reference proteome</keyword>